<evidence type="ECO:0000313" key="4">
    <source>
        <dbReference type="Proteomes" id="UP001151760"/>
    </source>
</evidence>
<organism evidence="3 4">
    <name type="scientific">Tanacetum coccineum</name>
    <dbReference type="NCBI Taxonomy" id="301880"/>
    <lineage>
        <taxon>Eukaryota</taxon>
        <taxon>Viridiplantae</taxon>
        <taxon>Streptophyta</taxon>
        <taxon>Embryophyta</taxon>
        <taxon>Tracheophyta</taxon>
        <taxon>Spermatophyta</taxon>
        <taxon>Magnoliopsida</taxon>
        <taxon>eudicotyledons</taxon>
        <taxon>Gunneridae</taxon>
        <taxon>Pentapetalae</taxon>
        <taxon>asterids</taxon>
        <taxon>campanulids</taxon>
        <taxon>Asterales</taxon>
        <taxon>Asteraceae</taxon>
        <taxon>Asteroideae</taxon>
        <taxon>Anthemideae</taxon>
        <taxon>Anthemidinae</taxon>
        <taxon>Tanacetum</taxon>
    </lineage>
</organism>
<feature type="compositionally biased region" description="Basic residues" evidence="1">
    <location>
        <begin position="369"/>
        <end position="386"/>
    </location>
</feature>
<dbReference type="Pfam" id="PF13976">
    <property type="entry name" value="gag_pre-integrs"/>
    <property type="match status" value="1"/>
</dbReference>
<dbReference type="InterPro" id="IPR025724">
    <property type="entry name" value="GAG-pre-integrase_dom"/>
</dbReference>
<reference evidence="3" key="2">
    <citation type="submission" date="2022-01" db="EMBL/GenBank/DDBJ databases">
        <authorList>
            <person name="Yamashiro T."/>
            <person name="Shiraishi A."/>
            <person name="Satake H."/>
            <person name="Nakayama K."/>
        </authorList>
    </citation>
    <scope>NUCLEOTIDE SEQUENCE</scope>
</reference>
<comment type="caution">
    <text evidence="3">The sequence shown here is derived from an EMBL/GenBank/DDBJ whole genome shotgun (WGS) entry which is preliminary data.</text>
</comment>
<dbReference type="Proteomes" id="UP001151760">
    <property type="component" value="Unassembled WGS sequence"/>
</dbReference>
<evidence type="ECO:0000256" key="1">
    <source>
        <dbReference type="SAM" id="MobiDB-lite"/>
    </source>
</evidence>
<dbReference type="EMBL" id="BQNB010010594">
    <property type="protein sequence ID" value="GJS79396.1"/>
    <property type="molecule type" value="Genomic_DNA"/>
</dbReference>
<feature type="domain" description="GAG-pre-integrase" evidence="2">
    <location>
        <begin position="37"/>
        <end position="88"/>
    </location>
</feature>
<feature type="region of interest" description="Disordered" evidence="1">
    <location>
        <begin position="368"/>
        <end position="390"/>
    </location>
</feature>
<gene>
    <name evidence="3" type="ORF">Tco_0729277</name>
</gene>
<sequence length="479" mass="53944">METLEKEGFTVKLQSGKVKVINGSRVVLSGIQRDYYVYSLDGHAVAGELNASVEEKDNLAQVWHKRLGHISEARLQVLEKLGLFGKKSLGGYGFISSGGLSSYALRWECGSRTGQTLDLIDYQLARDRVPRIRTKPFRFLDESNMAAYTFVAAEEEDTHEPLTYQEAVACEDSSKKNKTWELVDHPTGQKLVNCKWLFKIKEGIADYELEKLDVKTTFLHENLEEVIYMRQPPGYEQDDMLIACKSKAEIESTKSLLKKEFDMKELGEAKKILENEKSVNMPLGGNFKLSLKDCPVRDCDVERMSKVPYANAGTANVGLVYGTNCSNYVDVTGFVDSDCAKDPDKEAEYNGPYRGCEGSYLAKGNLGRKAMRQNQKRHVSNSRSRKGTYAEDADINSVNDKQPMAEVQRTAEHNILANEQQHYEQSESIYGTYLLEKVNRNTTPDSTYMSHRGGEIDQNAEKCQVSCPLLDPSFDNMTI</sequence>
<keyword evidence="4" id="KW-1185">Reference proteome</keyword>
<reference evidence="3" key="1">
    <citation type="journal article" date="2022" name="Int. J. Mol. Sci.">
        <title>Draft Genome of Tanacetum Coccineum: Genomic Comparison of Closely Related Tanacetum-Family Plants.</title>
        <authorList>
            <person name="Yamashiro T."/>
            <person name="Shiraishi A."/>
            <person name="Nakayama K."/>
            <person name="Satake H."/>
        </authorList>
    </citation>
    <scope>NUCLEOTIDE SEQUENCE</scope>
</reference>
<protein>
    <submittedName>
        <fullName evidence="3">Retrotransposon protein, putative, ty1-copia subclass</fullName>
    </submittedName>
</protein>
<evidence type="ECO:0000259" key="2">
    <source>
        <dbReference type="Pfam" id="PF13976"/>
    </source>
</evidence>
<accession>A0ABQ4YQT4</accession>
<name>A0ABQ4YQT4_9ASTR</name>
<proteinExistence type="predicted"/>
<evidence type="ECO:0000313" key="3">
    <source>
        <dbReference type="EMBL" id="GJS79396.1"/>
    </source>
</evidence>